<feature type="compositionally biased region" description="Low complexity" evidence="1">
    <location>
        <begin position="28"/>
        <end position="49"/>
    </location>
</feature>
<comment type="caution">
    <text evidence="3">The sequence shown here is derived from an EMBL/GenBank/DDBJ whole genome shotgun (WGS) entry which is preliminary data.</text>
</comment>
<keyword evidence="2" id="KW-0732">Signal</keyword>
<evidence type="ECO:0000313" key="3">
    <source>
        <dbReference type="EMBL" id="MFC3455498.1"/>
    </source>
</evidence>
<feature type="signal peptide" evidence="2">
    <location>
        <begin position="1"/>
        <end position="23"/>
    </location>
</feature>
<dbReference type="Proteomes" id="UP001595645">
    <property type="component" value="Unassembled WGS sequence"/>
</dbReference>
<accession>A0ABV7P8U5</accession>
<sequence>MRLRSVFCAAVILLVAGCGSTQKTGQVTTPSTAASSTAPSSTAAAAAPTGDEQAIPRTRISLLVPKGMRVEPSLPGLGRSNSGTSVVVVEQAMDGKPVQEALNQAAAGLTSERAKQQGIELEEPVELRIAGFPAFLTSGTQRVAAGTFGKVNAMIAADDTLVIITGTLQPGESLTIDDFKKVISGARWSAEAAPGSIGFDLTAAEGYQRKESTAAITYNRGEQGGPKLLAAPSMGQVRLPEDKRAYAVDRFAKTPSTPSADTVTEVTLAGLSGFEMLGRDSKGRTAYAVMVFTETGYILIMGDFEPAKHGDQLPAFKEMAHSLVLK</sequence>
<reference evidence="4" key="1">
    <citation type="journal article" date="2019" name="Int. J. Syst. Evol. Microbiol.">
        <title>The Global Catalogue of Microorganisms (GCM) 10K type strain sequencing project: providing services to taxonomists for standard genome sequencing and annotation.</title>
        <authorList>
            <consortium name="The Broad Institute Genomics Platform"/>
            <consortium name="The Broad Institute Genome Sequencing Center for Infectious Disease"/>
            <person name="Wu L."/>
            <person name="Ma J."/>
        </authorList>
    </citation>
    <scope>NUCLEOTIDE SEQUENCE [LARGE SCALE GENOMIC DNA]</scope>
    <source>
        <strain evidence="4">CGMCC 4.7676</strain>
    </source>
</reference>
<dbReference type="PROSITE" id="PS51257">
    <property type="entry name" value="PROKAR_LIPOPROTEIN"/>
    <property type="match status" value="1"/>
</dbReference>
<keyword evidence="4" id="KW-1185">Reference proteome</keyword>
<protein>
    <submittedName>
        <fullName evidence="3">Uncharacterized protein</fullName>
    </submittedName>
</protein>
<dbReference type="EMBL" id="JBHRWK010000094">
    <property type="protein sequence ID" value="MFC3455498.1"/>
    <property type="molecule type" value="Genomic_DNA"/>
</dbReference>
<evidence type="ECO:0000256" key="1">
    <source>
        <dbReference type="SAM" id="MobiDB-lite"/>
    </source>
</evidence>
<dbReference type="RefSeq" id="WP_378245998.1">
    <property type="nucleotide sequence ID" value="NZ_JBHRWK010000094.1"/>
</dbReference>
<feature type="region of interest" description="Disordered" evidence="1">
    <location>
        <begin position="22"/>
        <end position="51"/>
    </location>
</feature>
<proteinExistence type="predicted"/>
<gene>
    <name evidence="3" type="ORF">ACFOSH_39215</name>
</gene>
<evidence type="ECO:0000256" key="2">
    <source>
        <dbReference type="SAM" id="SignalP"/>
    </source>
</evidence>
<evidence type="ECO:0000313" key="4">
    <source>
        <dbReference type="Proteomes" id="UP001595645"/>
    </source>
</evidence>
<organism evidence="3 4">
    <name type="scientific">Amycolatopsis speibonae</name>
    <dbReference type="NCBI Taxonomy" id="1450224"/>
    <lineage>
        <taxon>Bacteria</taxon>
        <taxon>Bacillati</taxon>
        <taxon>Actinomycetota</taxon>
        <taxon>Actinomycetes</taxon>
        <taxon>Pseudonocardiales</taxon>
        <taxon>Pseudonocardiaceae</taxon>
        <taxon>Amycolatopsis</taxon>
    </lineage>
</organism>
<name>A0ABV7P8U5_9PSEU</name>
<feature type="chain" id="PRO_5046870508" evidence="2">
    <location>
        <begin position="24"/>
        <end position="326"/>
    </location>
</feature>